<feature type="transmembrane region" description="Helical" evidence="2">
    <location>
        <begin position="197"/>
        <end position="218"/>
    </location>
</feature>
<keyword evidence="5" id="KW-1185">Reference proteome</keyword>
<keyword evidence="2" id="KW-0812">Transmembrane</keyword>
<dbReference type="InterPro" id="IPR043128">
    <property type="entry name" value="Rev_trsase/Diguanyl_cyclase"/>
</dbReference>
<dbReference type="PANTHER" id="PTHR45138">
    <property type="entry name" value="REGULATORY COMPONENTS OF SENSORY TRANSDUCTION SYSTEM"/>
    <property type="match status" value="1"/>
</dbReference>
<organism evidence="4 5">
    <name type="scientific">Cohnella zeiphila</name>
    <dbReference type="NCBI Taxonomy" id="2761120"/>
    <lineage>
        <taxon>Bacteria</taxon>
        <taxon>Bacillati</taxon>
        <taxon>Bacillota</taxon>
        <taxon>Bacilli</taxon>
        <taxon>Bacillales</taxon>
        <taxon>Paenibacillaceae</taxon>
        <taxon>Cohnella</taxon>
    </lineage>
</organism>
<evidence type="ECO:0000256" key="2">
    <source>
        <dbReference type="SAM" id="Phobius"/>
    </source>
</evidence>
<dbReference type="Pfam" id="PF00990">
    <property type="entry name" value="GGDEF"/>
    <property type="match status" value="1"/>
</dbReference>
<feature type="region of interest" description="Disordered" evidence="1">
    <location>
        <begin position="366"/>
        <end position="387"/>
    </location>
</feature>
<dbReference type="AlphaFoldDB" id="A0A7X0VTQ7"/>
<dbReference type="Proteomes" id="UP000564644">
    <property type="component" value="Unassembled WGS sequence"/>
</dbReference>
<feature type="transmembrane region" description="Helical" evidence="2">
    <location>
        <begin position="12"/>
        <end position="33"/>
    </location>
</feature>
<reference evidence="4 5" key="1">
    <citation type="submission" date="2020-08" db="EMBL/GenBank/DDBJ databases">
        <title>Cohnella phylogeny.</title>
        <authorList>
            <person name="Dunlap C."/>
        </authorList>
    </citation>
    <scope>NUCLEOTIDE SEQUENCE [LARGE SCALE GENOMIC DNA]</scope>
    <source>
        <strain evidence="4 5">CBP 2801</strain>
    </source>
</reference>
<dbReference type="PANTHER" id="PTHR45138:SF9">
    <property type="entry name" value="DIGUANYLATE CYCLASE DGCM-RELATED"/>
    <property type="match status" value="1"/>
</dbReference>
<dbReference type="InterPro" id="IPR000160">
    <property type="entry name" value="GGDEF_dom"/>
</dbReference>
<feature type="transmembrane region" description="Helical" evidence="2">
    <location>
        <begin position="75"/>
        <end position="96"/>
    </location>
</feature>
<accession>A0A7X0VTQ7</accession>
<feature type="transmembrane region" description="Helical" evidence="2">
    <location>
        <begin position="45"/>
        <end position="63"/>
    </location>
</feature>
<dbReference type="SUPFAM" id="SSF55073">
    <property type="entry name" value="Nucleotide cyclase"/>
    <property type="match status" value="1"/>
</dbReference>
<dbReference type="NCBIfam" id="TIGR00254">
    <property type="entry name" value="GGDEF"/>
    <property type="match status" value="1"/>
</dbReference>
<gene>
    <name evidence="4" type="ORF">H7C18_00690</name>
</gene>
<dbReference type="InterPro" id="IPR029787">
    <property type="entry name" value="Nucleotide_cyclase"/>
</dbReference>
<sequence length="387" mass="43013">MDFAAVWTFESVRLPVFSSGVIVILLGLMLFMAYRLYAHNRRSTYRKLIVSVGVAFACQLFRLTLDLRLVSPAPLLDLLADALPAVSFILLNFAMFELYHRRRPRTRAWYYALLGVCAALLASAVFSGGPARDLWDPASKLTSPVLDGFTLALPPLFALMFAPHIGQRTRYSLALAVSFAEQLAKLIVRYGDSSSLFYVWIETLLPIAFYILLFMIVFERVVELLQSAYQSSITDGLTNLYNRRFFMRQLEHAVRSGLPVAAIFCDIDNFKKLNDTQGHQQADTVLKQVANILMEETEGIGLAGRYGGEELVAFITGANVSPGAVAERIRERIEKETSVTASVGHCRSANGLTADRLMKQADEAMYHSKKSGKNRVTDYSGLPSGSL</sequence>
<dbReference type="SMART" id="SM00267">
    <property type="entry name" value="GGDEF"/>
    <property type="match status" value="1"/>
</dbReference>
<name>A0A7X0VTQ7_9BACL</name>
<dbReference type="GO" id="GO:1902201">
    <property type="term" value="P:negative regulation of bacterial-type flagellum-dependent cell motility"/>
    <property type="evidence" value="ECO:0007669"/>
    <property type="project" value="TreeGrafter"/>
</dbReference>
<dbReference type="Gene3D" id="3.30.70.270">
    <property type="match status" value="1"/>
</dbReference>
<keyword evidence="2" id="KW-0472">Membrane</keyword>
<dbReference type="GO" id="GO:0043709">
    <property type="term" value="P:cell adhesion involved in single-species biofilm formation"/>
    <property type="evidence" value="ECO:0007669"/>
    <property type="project" value="TreeGrafter"/>
</dbReference>
<dbReference type="RefSeq" id="WP_185127080.1">
    <property type="nucleotide sequence ID" value="NZ_JACJVO010000001.1"/>
</dbReference>
<dbReference type="PROSITE" id="PS50887">
    <property type="entry name" value="GGDEF"/>
    <property type="match status" value="1"/>
</dbReference>
<evidence type="ECO:0000259" key="3">
    <source>
        <dbReference type="PROSITE" id="PS50887"/>
    </source>
</evidence>
<proteinExistence type="predicted"/>
<dbReference type="EMBL" id="JACJVO010000001">
    <property type="protein sequence ID" value="MBB6729412.1"/>
    <property type="molecule type" value="Genomic_DNA"/>
</dbReference>
<dbReference type="GO" id="GO:0052621">
    <property type="term" value="F:diguanylate cyclase activity"/>
    <property type="evidence" value="ECO:0007669"/>
    <property type="project" value="TreeGrafter"/>
</dbReference>
<dbReference type="GO" id="GO:0005886">
    <property type="term" value="C:plasma membrane"/>
    <property type="evidence" value="ECO:0007669"/>
    <property type="project" value="TreeGrafter"/>
</dbReference>
<dbReference type="InterPro" id="IPR050469">
    <property type="entry name" value="Diguanylate_Cyclase"/>
</dbReference>
<evidence type="ECO:0000313" key="5">
    <source>
        <dbReference type="Proteomes" id="UP000564644"/>
    </source>
</evidence>
<feature type="transmembrane region" description="Helical" evidence="2">
    <location>
        <begin position="141"/>
        <end position="161"/>
    </location>
</feature>
<feature type="transmembrane region" description="Helical" evidence="2">
    <location>
        <begin position="108"/>
        <end position="129"/>
    </location>
</feature>
<evidence type="ECO:0000256" key="1">
    <source>
        <dbReference type="SAM" id="MobiDB-lite"/>
    </source>
</evidence>
<dbReference type="CDD" id="cd01949">
    <property type="entry name" value="GGDEF"/>
    <property type="match status" value="1"/>
</dbReference>
<protein>
    <submittedName>
        <fullName evidence="4">GGDEF domain-containing protein</fullName>
    </submittedName>
</protein>
<feature type="domain" description="GGDEF" evidence="3">
    <location>
        <begin position="258"/>
        <end position="381"/>
    </location>
</feature>
<keyword evidence="2" id="KW-1133">Transmembrane helix</keyword>
<evidence type="ECO:0000313" key="4">
    <source>
        <dbReference type="EMBL" id="MBB6729412.1"/>
    </source>
</evidence>
<comment type="caution">
    <text evidence="4">The sequence shown here is derived from an EMBL/GenBank/DDBJ whole genome shotgun (WGS) entry which is preliminary data.</text>
</comment>